<sequence length="134" mass="15470">IVWKRMFIPTDGDLTTIRLDQTTANLYLPKLKLDVNTKVTLRNLMAFKAAAAPGVLIFTHYTDFMNDMIDTKEDVRLLRKSGIINNHLENNGTFVSLWNDMGKCMKLSKVYYLDEVIADVNKHYNVRWSVVVTE</sequence>
<dbReference type="EMBL" id="JAHRHJ020003488">
    <property type="protein sequence ID" value="KAH9291627.1"/>
    <property type="molecule type" value="Genomic_DNA"/>
</dbReference>
<dbReference type="AlphaFoldDB" id="A0AA38F837"/>
<evidence type="ECO:0000313" key="1">
    <source>
        <dbReference type="EMBL" id="KAH9291627.1"/>
    </source>
</evidence>
<feature type="non-terminal residue" evidence="1">
    <location>
        <position position="1"/>
    </location>
</feature>
<comment type="caution">
    <text evidence="1">The sequence shown here is derived from an EMBL/GenBank/DDBJ whole genome shotgun (WGS) entry which is preliminary data.</text>
</comment>
<organism evidence="1 2">
    <name type="scientific">Taxus chinensis</name>
    <name type="common">Chinese yew</name>
    <name type="synonym">Taxus wallichiana var. chinensis</name>
    <dbReference type="NCBI Taxonomy" id="29808"/>
    <lineage>
        <taxon>Eukaryota</taxon>
        <taxon>Viridiplantae</taxon>
        <taxon>Streptophyta</taxon>
        <taxon>Embryophyta</taxon>
        <taxon>Tracheophyta</taxon>
        <taxon>Spermatophyta</taxon>
        <taxon>Pinopsida</taxon>
        <taxon>Pinidae</taxon>
        <taxon>Conifers II</taxon>
        <taxon>Cupressales</taxon>
        <taxon>Taxaceae</taxon>
        <taxon>Taxus</taxon>
    </lineage>
</organism>
<dbReference type="PANTHER" id="PTHR31170">
    <property type="entry name" value="BNAC04G53230D PROTEIN"/>
    <property type="match status" value="1"/>
</dbReference>
<reference evidence="1 2" key="1">
    <citation type="journal article" date="2021" name="Nat. Plants">
        <title>The Taxus genome provides insights into paclitaxel biosynthesis.</title>
        <authorList>
            <person name="Xiong X."/>
            <person name="Gou J."/>
            <person name="Liao Q."/>
            <person name="Li Y."/>
            <person name="Zhou Q."/>
            <person name="Bi G."/>
            <person name="Li C."/>
            <person name="Du R."/>
            <person name="Wang X."/>
            <person name="Sun T."/>
            <person name="Guo L."/>
            <person name="Liang H."/>
            <person name="Lu P."/>
            <person name="Wu Y."/>
            <person name="Zhang Z."/>
            <person name="Ro D.K."/>
            <person name="Shang Y."/>
            <person name="Huang S."/>
            <person name="Yan J."/>
        </authorList>
    </citation>
    <scope>NUCLEOTIDE SEQUENCE [LARGE SCALE GENOMIC DNA]</scope>
    <source>
        <strain evidence="1">Ta-2019</strain>
    </source>
</reference>
<dbReference type="InterPro" id="IPR004158">
    <property type="entry name" value="DUF247_pln"/>
</dbReference>
<dbReference type="PANTHER" id="PTHR31170:SF25">
    <property type="entry name" value="BNAA09G04570D PROTEIN"/>
    <property type="match status" value="1"/>
</dbReference>
<dbReference type="OMA" id="ITCLEAY"/>
<evidence type="ECO:0000313" key="2">
    <source>
        <dbReference type="Proteomes" id="UP000824469"/>
    </source>
</evidence>
<dbReference type="Proteomes" id="UP000824469">
    <property type="component" value="Unassembled WGS sequence"/>
</dbReference>
<accession>A0AA38F837</accession>
<dbReference type="Pfam" id="PF03140">
    <property type="entry name" value="DUF247"/>
    <property type="match status" value="1"/>
</dbReference>
<proteinExistence type="predicted"/>
<gene>
    <name evidence="1" type="ORF">KI387_043185</name>
</gene>
<keyword evidence="2" id="KW-1185">Reference proteome</keyword>
<protein>
    <submittedName>
        <fullName evidence="1">Uncharacterized protein</fullName>
    </submittedName>
</protein>
<name>A0AA38F837_TAXCH</name>